<dbReference type="Pfam" id="PF06074">
    <property type="entry name" value="Portal_Mu"/>
    <property type="match status" value="1"/>
</dbReference>
<evidence type="ECO:0008006" key="4">
    <source>
        <dbReference type="Google" id="ProtNLM"/>
    </source>
</evidence>
<evidence type="ECO:0000313" key="2">
    <source>
        <dbReference type="EMBL" id="GAB0056722.1"/>
    </source>
</evidence>
<feature type="compositionally biased region" description="Basic and acidic residues" evidence="1">
    <location>
        <begin position="390"/>
        <end position="401"/>
    </location>
</feature>
<organism evidence="2 3">
    <name type="scientific">Candidatus Magnetaquiglobus chichijimensis</name>
    <dbReference type="NCBI Taxonomy" id="3141448"/>
    <lineage>
        <taxon>Bacteria</taxon>
        <taxon>Pseudomonadati</taxon>
        <taxon>Pseudomonadota</taxon>
        <taxon>Magnetococcia</taxon>
        <taxon>Magnetococcales</taxon>
        <taxon>Candidatus Magnetaquicoccaceae</taxon>
        <taxon>Candidatus Magnetaquiglobus</taxon>
    </lineage>
</organism>
<sequence length="497" mass="55668">MSDTKRPVIQDQRPELDAIATIQNGRDITRGYVDFLPILTSQDTILRAKGASNLAIYDEVLRDDMVQSAFAQRRLALTSTEWRVEPGGTAALDRKAADSLKEILLAIDLDGVTDKMLFGVFYGFAVGECIWEVADNQVILKAIKVRKQRRFGFAPDGSLRLLTSQNPTGEPVPERKFWHFRQGADNDDEPYGLGLAHWLYWPTWFKRNGVRAWMSFLDKFAQPTVIGEYSAAASDEDKRRLLQSISSLQSQSGIIIPQGMMVRLLEMEKSGGRGDYAGLTALMNNAIARIITTQTMTLEDGSSLSQAEVHERMLNRVVRSDGNMIASSFNQSVASWLTEWNYPGARPPRLVFMTDEHEDLNRRAEREKILTEITPYRPTRKHLEEVFGGDWEEKPTQKAESDTIPPSPASGHQFAELDHPAGQQAVDAFDFGTQLQDAAAALLKPLLERLQNGLTPEELMIQLGELYPEMDYRGLMALLDQVMTAGMAWGRSDVGAE</sequence>
<dbReference type="EMBL" id="BAAFGK010000004">
    <property type="protein sequence ID" value="GAB0056722.1"/>
    <property type="molecule type" value="Genomic_DNA"/>
</dbReference>
<proteinExistence type="predicted"/>
<reference evidence="2 3" key="1">
    <citation type="submission" date="2024-09" db="EMBL/GenBank/DDBJ databases">
        <title>Draft genome sequence of Candidatus Magnetaquicoccaceae bacterium FCR-1.</title>
        <authorList>
            <person name="Shimoshige H."/>
            <person name="Shimamura S."/>
            <person name="Taoka A."/>
            <person name="Kobayashi H."/>
            <person name="Maekawa T."/>
        </authorList>
    </citation>
    <scope>NUCLEOTIDE SEQUENCE [LARGE SCALE GENOMIC DNA]</scope>
    <source>
        <strain evidence="2 3">FCR-1</strain>
    </source>
</reference>
<gene>
    <name evidence="2" type="ORF">SIID45300_01033</name>
</gene>
<evidence type="ECO:0000313" key="3">
    <source>
        <dbReference type="Proteomes" id="UP001628193"/>
    </source>
</evidence>
<protein>
    <recommendedName>
        <fullName evidence="4">Mu-like prophage protein gp29</fullName>
    </recommendedName>
</protein>
<keyword evidence="3" id="KW-1185">Reference proteome</keyword>
<accession>A0ABQ0C766</accession>
<name>A0ABQ0C766_9PROT</name>
<dbReference type="Proteomes" id="UP001628193">
    <property type="component" value="Unassembled WGS sequence"/>
</dbReference>
<dbReference type="RefSeq" id="WP_420904442.1">
    <property type="nucleotide sequence ID" value="NZ_BAAFGK010000004.1"/>
</dbReference>
<dbReference type="InterPro" id="IPR009279">
    <property type="entry name" value="Portal_Mu"/>
</dbReference>
<comment type="caution">
    <text evidence="2">The sequence shown here is derived from an EMBL/GenBank/DDBJ whole genome shotgun (WGS) entry which is preliminary data.</text>
</comment>
<feature type="region of interest" description="Disordered" evidence="1">
    <location>
        <begin position="390"/>
        <end position="415"/>
    </location>
</feature>
<evidence type="ECO:0000256" key="1">
    <source>
        <dbReference type="SAM" id="MobiDB-lite"/>
    </source>
</evidence>